<evidence type="ECO:0000313" key="2">
    <source>
        <dbReference type="Proteomes" id="UP001500843"/>
    </source>
</evidence>
<proteinExistence type="predicted"/>
<dbReference type="RefSeq" id="WP_253871550.1">
    <property type="nucleotide sequence ID" value="NZ_BAABHM010000003.1"/>
</dbReference>
<accession>A0ABP8WGR8</accession>
<sequence>MGYRNWADLKAKTVEAQVLVVELQDLKDLLGVKRLGTNVLNDIATRLRDEHLTYFPEWILDYNAEPRQTQQVWLTPATDTNLLHKVVRAVQDPDQDRVADLRAILDGNDALARLEDLKTRFANVRAALEDAMESLGDGAAR</sequence>
<dbReference type="Proteomes" id="UP001500843">
    <property type="component" value="Unassembled WGS sequence"/>
</dbReference>
<evidence type="ECO:0000313" key="1">
    <source>
        <dbReference type="EMBL" id="GAA4688795.1"/>
    </source>
</evidence>
<organism evidence="1 2">
    <name type="scientific">Promicromonospora umidemergens</name>
    <dbReference type="NCBI Taxonomy" id="629679"/>
    <lineage>
        <taxon>Bacteria</taxon>
        <taxon>Bacillati</taxon>
        <taxon>Actinomycetota</taxon>
        <taxon>Actinomycetes</taxon>
        <taxon>Micrococcales</taxon>
        <taxon>Promicromonosporaceae</taxon>
        <taxon>Promicromonospora</taxon>
    </lineage>
</organism>
<reference evidence="2" key="1">
    <citation type="journal article" date="2019" name="Int. J. Syst. Evol. Microbiol.">
        <title>The Global Catalogue of Microorganisms (GCM) 10K type strain sequencing project: providing services to taxonomists for standard genome sequencing and annotation.</title>
        <authorList>
            <consortium name="The Broad Institute Genomics Platform"/>
            <consortium name="The Broad Institute Genome Sequencing Center for Infectious Disease"/>
            <person name="Wu L."/>
            <person name="Ma J."/>
        </authorList>
    </citation>
    <scope>NUCLEOTIDE SEQUENCE [LARGE SCALE GENOMIC DNA]</scope>
    <source>
        <strain evidence="2">JCM 17975</strain>
    </source>
</reference>
<name>A0ABP8WGR8_9MICO</name>
<gene>
    <name evidence="1" type="ORF">GCM10023198_04060</name>
</gene>
<comment type="caution">
    <text evidence="1">The sequence shown here is derived from an EMBL/GenBank/DDBJ whole genome shotgun (WGS) entry which is preliminary data.</text>
</comment>
<protein>
    <submittedName>
        <fullName evidence="1">Uncharacterized protein</fullName>
    </submittedName>
</protein>
<dbReference type="EMBL" id="BAABHM010000003">
    <property type="protein sequence ID" value="GAA4688795.1"/>
    <property type="molecule type" value="Genomic_DNA"/>
</dbReference>
<keyword evidence="2" id="KW-1185">Reference proteome</keyword>